<name>A0A928VLA8_9CYAN</name>
<dbReference type="CDD" id="cd06260">
    <property type="entry name" value="DUF820-like"/>
    <property type="match status" value="1"/>
</dbReference>
<dbReference type="InterPro" id="IPR011335">
    <property type="entry name" value="Restrct_endonuc-II-like"/>
</dbReference>
<keyword evidence="3" id="KW-1185">Reference proteome</keyword>
<comment type="caution">
    <text evidence="2">The sequence shown here is derived from an EMBL/GenBank/DDBJ whole genome shotgun (WGS) entry which is preliminary data.</text>
</comment>
<dbReference type="PANTHER" id="PTHR47152:SF1">
    <property type="entry name" value="SLL1186 PROTEIN"/>
    <property type="match status" value="1"/>
</dbReference>
<feature type="domain" description="Putative restriction endonuclease" evidence="1">
    <location>
        <begin position="36"/>
        <end position="178"/>
    </location>
</feature>
<evidence type="ECO:0000313" key="2">
    <source>
        <dbReference type="EMBL" id="MBE9030651.1"/>
    </source>
</evidence>
<evidence type="ECO:0000259" key="1">
    <source>
        <dbReference type="Pfam" id="PF05685"/>
    </source>
</evidence>
<dbReference type="InterPro" id="IPR008538">
    <property type="entry name" value="Uma2"/>
</dbReference>
<reference evidence="2" key="1">
    <citation type="submission" date="2020-10" db="EMBL/GenBank/DDBJ databases">
        <authorList>
            <person name="Castelo-Branco R."/>
            <person name="Eusebio N."/>
            <person name="Adriana R."/>
            <person name="Vieira A."/>
            <person name="Brugerolle De Fraissinette N."/>
            <person name="Rezende De Castro R."/>
            <person name="Schneider M.P."/>
            <person name="Vasconcelos V."/>
            <person name="Leao P.N."/>
        </authorList>
    </citation>
    <scope>NUCLEOTIDE SEQUENCE</scope>
    <source>
        <strain evidence="2">LEGE 11480</strain>
    </source>
</reference>
<dbReference type="PANTHER" id="PTHR47152">
    <property type="entry name" value="SLR2084 PROTEIN-RELATED"/>
    <property type="match status" value="1"/>
</dbReference>
<dbReference type="RefSeq" id="WP_264325481.1">
    <property type="nucleotide sequence ID" value="NZ_JADEXQ010000040.1"/>
</dbReference>
<dbReference type="InterPro" id="IPR012296">
    <property type="entry name" value="Nuclease_put_TT1808"/>
</dbReference>
<protein>
    <submittedName>
        <fullName evidence="2">Uma2 family endonuclease</fullName>
    </submittedName>
</protein>
<dbReference type="AlphaFoldDB" id="A0A928VLA8"/>
<dbReference type="Pfam" id="PF05685">
    <property type="entry name" value="Uma2"/>
    <property type="match status" value="1"/>
</dbReference>
<dbReference type="EMBL" id="JADEXQ010000040">
    <property type="protein sequence ID" value="MBE9030651.1"/>
    <property type="molecule type" value="Genomic_DNA"/>
</dbReference>
<dbReference type="Gene3D" id="3.90.1570.10">
    <property type="entry name" value="tt1808, chain A"/>
    <property type="match status" value="1"/>
</dbReference>
<proteinExistence type="predicted"/>
<keyword evidence="2" id="KW-0255">Endonuclease</keyword>
<keyword evidence="2" id="KW-0378">Hydrolase</keyword>
<evidence type="ECO:0000313" key="3">
    <source>
        <dbReference type="Proteomes" id="UP000625316"/>
    </source>
</evidence>
<dbReference type="Proteomes" id="UP000625316">
    <property type="component" value="Unassembled WGS sequence"/>
</dbReference>
<dbReference type="SUPFAM" id="SSF52980">
    <property type="entry name" value="Restriction endonuclease-like"/>
    <property type="match status" value="1"/>
</dbReference>
<sequence length="218" mass="24805">MVTTAQPPASSPPSVLGEQRVTLQDVTWQGYQDILQALPETRAARLTFDDGKLEIVMPLELHEQGCELIGLFIRILVVEMGLKLKSIRSTRLERDDLNRGAEPDNAYYIQHQPQVAGRTIDLANDPPPDLVVEVDISHTDIDKNRFYASMGVPEFWRFDGQTWQILTLDGDAYTEVDQSPTFPIIEKADLYAFLEQAYLDEVEAEIDFRQQVRQRLAT</sequence>
<accession>A0A928VLA8</accession>
<organism evidence="2 3">
    <name type="scientific">Romeriopsis navalis LEGE 11480</name>
    <dbReference type="NCBI Taxonomy" id="2777977"/>
    <lineage>
        <taxon>Bacteria</taxon>
        <taxon>Bacillati</taxon>
        <taxon>Cyanobacteriota</taxon>
        <taxon>Cyanophyceae</taxon>
        <taxon>Leptolyngbyales</taxon>
        <taxon>Leptolyngbyaceae</taxon>
        <taxon>Romeriopsis</taxon>
        <taxon>Romeriopsis navalis</taxon>
    </lineage>
</organism>
<dbReference type="GO" id="GO:0004519">
    <property type="term" value="F:endonuclease activity"/>
    <property type="evidence" value="ECO:0007669"/>
    <property type="project" value="UniProtKB-KW"/>
</dbReference>
<keyword evidence="2" id="KW-0540">Nuclease</keyword>
<gene>
    <name evidence="2" type="ORF">IQ266_13005</name>
</gene>